<sequence length="137" mass="15370">MPLALAATVSNKDLVILDIKKRKCIPRYFSEEDANSIKFQFSTIDLKSSLQKNWRLIQARCARFKAKKSSNPKPRFKALSMSISGPNEEIAVGWSNIKVGRFESVPIRREAQNACKLEGKIDSRIQGLGGVQTWSGE</sequence>
<comment type="caution">
    <text evidence="1">The sequence shown here is derived from an EMBL/GenBank/DDBJ whole genome shotgun (WGS) entry which is preliminary data.</text>
</comment>
<reference evidence="1" key="1">
    <citation type="submission" date="2020-09" db="EMBL/GenBank/DDBJ databases">
        <title>Genome-Enabled Discovery of Anthraquinone Biosynthesis in Senna tora.</title>
        <authorList>
            <person name="Kang S.-H."/>
            <person name="Pandey R.P."/>
            <person name="Lee C.-M."/>
            <person name="Sim J.-S."/>
            <person name="Jeong J.-T."/>
            <person name="Choi B.-S."/>
            <person name="Jung M."/>
            <person name="Ginzburg D."/>
            <person name="Zhao K."/>
            <person name="Won S.Y."/>
            <person name="Oh T.-J."/>
            <person name="Yu Y."/>
            <person name="Kim N.-H."/>
            <person name="Lee O.R."/>
            <person name="Lee T.-H."/>
            <person name="Bashyal P."/>
            <person name="Kim T.-S."/>
            <person name="Lee W.-H."/>
            <person name="Kawkins C."/>
            <person name="Kim C.-K."/>
            <person name="Kim J.S."/>
            <person name="Ahn B.O."/>
            <person name="Rhee S.Y."/>
            <person name="Sohng J.K."/>
        </authorList>
    </citation>
    <scope>NUCLEOTIDE SEQUENCE</scope>
    <source>
        <tissue evidence="1">Leaf</tissue>
    </source>
</reference>
<name>A0A835CC18_9FABA</name>
<organism evidence="1 2">
    <name type="scientific">Senna tora</name>
    <dbReference type="NCBI Taxonomy" id="362788"/>
    <lineage>
        <taxon>Eukaryota</taxon>
        <taxon>Viridiplantae</taxon>
        <taxon>Streptophyta</taxon>
        <taxon>Embryophyta</taxon>
        <taxon>Tracheophyta</taxon>
        <taxon>Spermatophyta</taxon>
        <taxon>Magnoliopsida</taxon>
        <taxon>eudicotyledons</taxon>
        <taxon>Gunneridae</taxon>
        <taxon>Pentapetalae</taxon>
        <taxon>rosids</taxon>
        <taxon>fabids</taxon>
        <taxon>Fabales</taxon>
        <taxon>Fabaceae</taxon>
        <taxon>Caesalpinioideae</taxon>
        <taxon>Cassia clade</taxon>
        <taxon>Senna</taxon>
    </lineage>
</organism>
<dbReference type="AlphaFoldDB" id="A0A835CC18"/>
<keyword evidence="2" id="KW-1185">Reference proteome</keyword>
<evidence type="ECO:0000313" key="1">
    <source>
        <dbReference type="EMBL" id="KAF7834287.1"/>
    </source>
</evidence>
<protein>
    <submittedName>
        <fullName evidence="1">Uncharacterized protein</fullName>
    </submittedName>
</protein>
<gene>
    <name evidence="1" type="ORF">G2W53_009146</name>
</gene>
<dbReference type="Proteomes" id="UP000634136">
    <property type="component" value="Unassembled WGS sequence"/>
</dbReference>
<accession>A0A835CC18</accession>
<dbReference type="EMBL" id="JAAIUW010000004">
    <property type="protein sequence ID" value="KAF7834287.1"/>
    <property type="molecule type" value="Genomic_DNA"/>
</dbReference>
<evidence type="ECO:0000313" key="2">
    <source>
        <dbReference type="Proteomes" id="UP000634136"/>
    </source>
</evidence>
<proteinExistence type="predicted"/>